<comment type="similarity">
    <text evidence="2 11 13">Belongs to the thiolase-like superfamily. Beta-ketoacyl-ACP synthases family.</text>
</comment>
<evidence type="ECO:0000256" key="10">
    <source>
        <dbReference type="ARBA" id="ARBA00023315"/>
    </source>
</evidence>
<dbReference type="Proteomes" id="UP000324143">
    <property type="component" value="Unassembled WGS sequence"/>
</dbReference>
<dbReference type="Gene3D" id="3.40.47.10">
    <property type="match status" value="1"/>
</dbReference>
<evidence type="ECO:0000256" key="6">
    <source>
        <dbReference type="ARBA" id="ARBA00022679"/>
    </source>
</evidence>
<dbReference type="Pfam" id="PF00109">
    <property type="entry name" value="ketoacyl-synt"/>
    <property type="match status" value="1"/>
</dbReference>
<protein>
    <recommendedName>
        <fullName evidence="4 11">3-oxoacyl-[acyl-carrier-protein] synthase 2</fullName>
        <ecNumber evidence="3 11">2.3.1.179</ecNumber>
    </recommendedName>
</protein>
<dbReference type="PROSITE" id="PS00606">
    <property type="entry name" value="KS3_1"/>
    <property type="match status" value="1"/>
</dbReference>
<gene>
    <name evidence="15" type="primary">fabF</name>
    <name evidence="15" type="ORF">FXF47_01575</name>
</gene>
<dbReference type="GO" id="GO:0006633">
    <property type="term" value="P:fatty acid biosynthetic process"/>
    <property type="evidence" value="ECO:0007669"/>
    <property type="project" value="UniProtKB-UniRule"/>
</dbReference>
<dbReference type="InterPro" id="IPR000794">
    <property type="entry name" value="Beta-ketoacyl_synthase"/>
</dbReference>
<keyword evidence="9 11" id="KW-0275">Fatty acid biosynthesis</keyword>
<feature type="active site" description="For beta-ketoacyl synthase activity" evidence="12">
    <location>
        <position position="163"/>
    </location>
</feature>
<dbReference type="EMBL" id="VSIX01000016">
    <property type="protein sequence ID" value="TYB31953.1"/>
    <property type="molecule type" value="Genomic_DNA"/>
</dbReference>
<dbReference type="PANTHER" id="PTHR11712">
    <property type="entry name" value="POLYKETIDE SYNTHASE-RELATED"/>
    <property type="match status" value="1"/>
</dbReference>
<keyword evidence="5 11" id="KW-0444">Lipid biosynthesis</keyword>
<evidence type="ECO:0000256" key="7">
    <source>
        <dbReference type="ARBA" id="ARBA00022832"/>
    </source>
</evidence>
<dbReference type="GO" id="GO:0005829">
    <property type="term" value="C:cytosol"/>
    <property type="evidence" value="ECO:0007669"/>
    <property type="project" value="TreeGrafter"/>
</dbReference>
<dbReference type="InterPro" id="IPR014030">
    <property type="entry name" value="Ketoacyl_synth_N"/>
</dbReference>
<dbReference type="InterPro" id="IPR014031">
    <property type="entry name" value="Ketoacyl_synth_C"/>
</dbReference>
<reference evidence="15" key="1">
    <citation type="submission" date="2019-08" db="EMBL/GenBank/DDBJ databases">
        <title>Genomic characterization of a novel candidate phylum (ARYD3) from a high temperature, high salinity tertiary oil reservoir in north central Oklahoma, USA.</title>
        <authorList>
            <person name="Youssef N.H."/>
            <person name="Yadav A."/>
            <person name="Elshahed M.S."/>
        </authorList>
    </citation>
    <scope>NUCLEOTIDE SEQUENCE [LARGE SCALE GENOMIC DNA]</scope>
    <source>
        <strain evidence="15">ARYD3</strain>
    </source>
</reference>
<evidence type="ECO:0000256" key="8">
    <source>
        <dbReference type="ARBA" id="ARBA00023098"/>
    </source>
</evidence>
<keyword evidence="7" id="KW-0276">Fatty acid metabolism</keyword>
<dbReference type="InterPro" id="IPR017568">
    <property type="entry name" value="3-oxoacyl-ACP_synth-2"/>
</dbReference>
<dbReference type="InterPro" id="IPR020841">
    <property type="entry name" value="PKS_Beta-ketoAc_synthase_dom"/>
</dbReference>
<evidence type="ECO:0000256" key="12">
    <source>
        <dbReference type="PIRSR" id="PIRSR000447-1"/>
    </source>
</evidence>
<evidence type="ECO:0000259" key="14">
    <source>
        <dbReference type="PROSITE" id="PS52004"/>
    </source>
</evidence>
<dbReference type="Pfam" id="PF02801">
    <property type="entry name" value="Ketoacyl-synt_C"/>
    <property type="match status" value="1"/>
</dbReference>
<dbReference type="AlphaFoldDB" id="A0A5D0MK31"/>
<feature type="domain" description="Ketosynthase family 3 (KS3)" evidence="14">
    <location>
        <begin position="2"/>
        <end position="410"/>
    </location>
</feature>
<comment type="pathway">
    <text evidence="1 11">Lipid metabolism; fatty acid biosynthesis.</text>
</comment>
<evidence type="ECO:0000313" key="15">
    <source>
        <dbReference type="EMBL" id="TYB31953.1"/>
    </source>
</evidence>
<keyword evidence="16" id="KW-1185">Reference proteome</keyword>
<evidence type="ECO:0000256" key="11">
    <source>
        <dbReference type="PIRNR" id="PIRNR000447"/>
    </source>
</evidence>
<keyword evidence="6 11" id="KW-0808">Transferase</keyword>
<evidence type="ECO:0000256" key="13">
    <source>
        <dbReference type="RuleBase" id="RU003694"/>
    </source>
</evidence>
<name>A0A5D0MK31_9BACT</name>
<dbReference type="PIRSF" id="PIRSF000447">
    <property type="entry name" value="KAS_II"/>
    <property type="match status" value="1"/>
</dbReference>
<keyword evidence="10 11" id="KW-0012">Acyltransferase</keyword>
<dbReference type="NCBIfam" id="NF004970">
    <property type="entry name" value="PRK06333.1"/>
    <property type="match status" value="1"/>
</dbReference>
<keyword evidence="8" id="KW-0443">Lipid metabolism</keyword>
<comment type="catalytic activity">
    <reaction evidence="11">
        <text>(9Z)-hexadecenoyl-[ACP] + malonyl-[ACP] + H(+) = 3-oxo-(11Z)-octadecenoyl-[ACP] + holo-[ACP] + CO2</text>
        <dbReference type="Rhea" id="RHEA:55040"/>
        <dbReference type="Rhea" id="RHEA-COMP:9623"/>
        <dbReference type="Rhea" id="RHEA-COMP:9685"/>
        <dbReference type="Rhea" id="RHEA-COMP:10800"/>
        <dbReference type="Rhea" id="RHEA-COMP:14074"/>
        <dbReference type="ChEBI" id="CHEBI:15378"/>
        <dbReference type="ChEBI" id="CHEBI:16526"/>
        <dbReference type="ChEBI" id="CHEBI:64479"/>
        <dbReference type="ChEBI" id="CHEBI:78449"/>
        <dbReference type="ChEBI" id="CHEBI:83989"/>
        <dbReference type="ChEBI" id="CHEBI:138538"/>
        <dbReference type="EC" id="2.3.1.179"/>
    </reaction>
</comment>
<dbReference type="PANTHER" id="PTHR11712:SF336">
    <property type="entry name" value="3-OXOACYL-[ACYL-CARRIER-PROTEIN] SYNTHASE, MITOCHONDRIAL"/>
    <property type="match status" value="1"/>
</dbReference>
<dbReference type="GO" id="GO:0004315">
    <property type="term" value="F:3-oxoacyl-[acyl-carrier-protein] synthase activity"/>
    <property type="evidence" value="ECO:0007669"/>
    <property type="project" value="UniProtKB-UniRule"/>
</dbReference>
<dbReference type="SUPFAM" id="SSF53901">
    <property type="entry name" value="Thiolase-like"/>
    <property type="match status" value="2"/>
</dbReference>
<evidence type="ECO:0000256" key="2">
    <source>
        <dbReference type="ARBA" id="ARBA00008467"/>
    </source>
</evidence>
<evidence type="ECO:0000256" key="3">
    <source>
        <dbReference type="ARBA" id="ARBA00012356"/>
    </source>
</evidence>
<accession>A0A5D0MK31</accession>
<dbReference type="EC" id="2.3.1.179" evidence="3 11"/>
<dbReference type="InterPro" id="IPR016039">
    <property type="entry name" value="Thiolase-like"/>
</dbReference>
<dbReference type="NCBIfam" id="TIGR03150">
    <property type="entry name" value="fabF"/>
    <property type="match status" value="1"/>
</dbReference>
<dbReference type="CDD" id="cd00834">
    <property type="entry name" value="KAS_I_II"/>
    <property type="match status" value="1"/>
</dbReference>
<dbReference type="FunFam" id="3.40.47.10:FF:000009">
    <property type="entry name" value="3-oxoacyl-[acyl-carrier-protein] synthase 2"/>
    <property type="match status" value="1"/>
</dbReference>
<comment type="function">
    <text evidence="11">Involved in the type II fatty acid elongation cycle. Catalyzes the elongation of a wide range of acyl-ACP by the addition of two carbons from malonyl-ACP to an acyl acceptor. Can efficiently catalyze the conversion of palmitoleoyl-ACP (cis-hexadec-9-enoyl-ACP) to cis-vaccenoyl-ACP (cis-octadec-11-enoyl-ACP), an essential step in the thermal regulation of fatty acid composition.</text>
</comment>
<evidence type="ECO:0000313" key="16">
    <source>
        <dbReference type="Proteomes" id="UP000324143"/>
    </source>
</evidence>
<comment type="caution">
    <text evidence="15">The sequence shown here is derived from an EMBL/GenBank/DDBJ whole genome shotgun (WGS) entry which is preliminary data.</text>
</comment>
<comment type="catalytic activity">
    <reaction evidence="11">
        <text>a fatty acyl-[ACP] + malonyl-[ACP] + H(+) = a 3-oxoacyl-[ACP] + holo-[ACP] + CO2</text>
        <dbReference type="Rhea" id="RHEA:22836"/>
        <dbReference type="Rhea" id="RHEA-COMP:9623"/>
        <dbReference type="Rhea" id="RHEA-COMP:9685"/>
        <dbReference type="Rhea" id="RHEA-COMP:9916"/>
        <dbReference type="Rhea" id="RHEA-COMP:14125"/>
        <dbReference type="ChEBI" id="CHEBI:15378"/>
        <dbReference type="ChEBI" id="CHEBI:16526"/>
        <dbReference type="ChEBI" id="CHEBI:64479"/>
        <dbReference type="ChEBI" id="CHEBI:78449"/>
        <dbReference type="ChEBI" id="CHEBI:78776"/>
        <dbReference type="ChEBI" id="CHEBI:138651"/>
    </reaction>
</comment>
<evidence type="ECO:0000256" key="4">
    <source>
        <dbReference type="ARBA" id="ARBA00014657"/>
    </source>
</evidence>
<dbReference type="NCBIfam" id="NF005589">
    <property type="entry name" value="PRK07314.1"/>
    <property type="match status" value="1"/>
</dbReference>
<evidence type="ECO:0000256" key="9">
    <source>
        <dbReference type="ARBA" id="ARBA00023160"/>
    </source>
</evidence>
<dbReference type="InterPro" id="IPR018201">
    <property type="entry name" value="Ketoacyl_synth_AS"/>
</dbReference>
<dbReference type="SMART" id="SM00825">
    <property type="entry name" value="PKS_KS"/>
    <property type="match status" value="1"/>
</dbReference>
<dbReference type="PROSITE" id="PS52004">
    <property type="entry name" value="KS3_2"/>
    <property type="match status" value="1"/>
</dbReference>
<proteinExistence type="inferred from homology"/>
<evidence type="ECO:0000256" key="5">
    <source>
        <dbReference type="ARBA" id="ARBA00022516"/>
    </source>
</evidence>
<evidence type="ECO:0000256" key="1">
    <source>
        <dbReference type="ARBA" id="ARBA00005194"/>
    </source>
</evidence>
<sequence>MSKRVVITGMGALSPVGKEIDEIWNSLMNGESGVQKIDRFDVSEYSSKIAGLVKDYNSEDYISRKEQRRMDKFIQYGIIAAMKALEHSGLEITDDIARDVAIIVSSGIGGMETLSKQHSRLIKRGPKRVSPFFIPKMISNILSGYISIRTGAKGPNMSVITACATGTHSIGEGFNKIKNGTTKAAIVGGSETPVVPLGLAGFCAMRALSTRNDEPEKASRPFDKNRDGFVMAEGAAVLVLEELERAKRRGADIYAEVIGYGASADAYHITAPQENGEGAAIGMQKAIDDAGIEPEQIDYINAHGTSTPLNDVTETKAIKTVFGDHAKKLYINSTKSMTGHLLGATGAFETLVTALSLKKGKMHQTINIENQDPECDLNYLADGPVEDDIQYAMTNSFGFGGQNGILVLKKYNE</sequence>
<dbReference type="UniPathway" id="UPA00094"/>
<organism evidence="15 16">
    <name type="scientific">Candidatus Mcinerneyibacterium aminivorans</name>
    <dbReference type="NCBI Taxonomy" id="2703815"/>
    <lineage>
        <taxon>Bacteria</taxon>
        <taxon>Candidatus Macinerneyibacteriota</taxon>
        <taxon>Candidatus Mcinerneyibacteria</taxon>
        <taxon>Candidatus Mcinerneyibacteriales</taxon>
        <taxon>Candidatus Mcinerneyibacteriaceae</taxon>
        <taxon>Candidatus Mcinerneyibacterium</taxon>
    </lineage>
</organism>